<dbReference type="InterPro" id="IPR002932">
    <property type="entry name" value="Glu_synthdom"/>
</dbReference>
<dbReference type="Proteomes" id="UP000439780">
    <property type="component" value="Unassembled WGS sequence"/>
</dbReference>
<evidence type="ECO:0000256" key="2">
    <source>
        <dbReference type="PIRNR" id="PIRNR006429"/>
    </source>
</evidence>
<dbReference type="EMBL" id="WTYA01000002">
    <property type="protein sequence ID" value="MXP28026.1"/>
    <property type="molecule type" value="Genomic_DNA"/>
</dbReference>
<name>A0A845AHJ3_9SPHN</name>
<keyword evidence="6" id="KW-1185">Reference proteome</keyword>
<evidence type="ECO:0000313" key="5">
    <source>
        <dbReference type="EMBL" id="MXP28026.1"/>
    </source>
</evidence>
<organism evidence="5 6">
    <name type="scientific">Qipengyuania algicida</name>
    <dbReference type="NCBI Taxonomy" id="1836209"/>
    <lineage>
        <taxon>Bacteria</taxon>
        <taxon>Pseudomonadati</taxon>
        <taxon>Pseudomonadota</taxon>
        <taxon>Alphaproteobacteria</taxon>
        <taxon>Sphingomonadales</taxon>
        <taxon>Erythrobacteraceae</taxon>
        <taxon>Qipengyuania</taxon>
    </lineage>
</organism>
<proteinExistence type="inferred from homology"/>
<feature type="transmembrane region" description="Helical" evidence="3">
    <location>
        <begin position="14"/>
        <end position="31"/>
    </location>
</feature>
<dbReference type="InterPro" id="IPR013785">
    <property type="entry name" value="Aldolase_TIM"/>
</dbReference>
<accession>A0A845AHJ3</accession>
<feature type="transmembrane region" description="Helical" evidence="3">
    <location>
        <begin position="37"/>
        <end position="55"/>
    </location>
</feature>
<dbReference type="Pfam" id="PF01645">
    <property type="entry name" value="Glu_synthase"/>
    <property type="match status" value="1"/>
</dbReference>
<dbReference type="PANTHER" id="PTHR43819:SF1">
    <property type="entry name" value="ARCHAEAL-TYPE GLUTAMATE SYNTHASE [NADPH]"/>
    <property type="match status" value="1"/>
</dbReference>
<evidence type="ECO:0000259" key="4">
    <source>
        <dbReference type="Pfam" id="PF01645"/>
    </source>
</evidence>
<dbReference type="InterPro" id="IPR024188">
    <property type="entry name" value="GltB"/>
</dbReference>
<dbReference type="SUPFAM" id="SSF51395">
    <property type="entry name" value="FMN-linked oxidoreductases"/>
    <property type="match status" value="1"/>
</dbReference>
<dbReference type="AlphaFoldDB" id="A0A845AHJ3"/>
<keyword evidence="3" id="KW-0472">Membrane</keyword>
<evidence type="ECO:0000256" key="3">
    <source>
        <dbReference type="SAM" id="Phobius"/>
    </source>
</evidence>
<feature type="domain" description="Glutamate synthase" evidence="4">
    <location>
        <begin position="162"/>
        <end position="478"/>
    </location>
</feature>
<protein>
    <submittedName>
        <fullName evidence="5">FMN-binding glutamate synthase family protein</fullName>
    </submittedName>
</protein>
<reference evidence="5 6" key="1">
    <citation type="submission" date="2019-12" db="EMBL/GenBank/DDBJ databases">
        <title>Genomic-based taxomic classification of the family Erythrobacteraceae.</title>
        <authorList>
            <person name="Xu L."/>
        </authorList>
    </citation>
    <scope>NUCLEOTIDE SEQUENCE [LARGE SCALE GENOMIC DNA]</scope>
    <source>
        <strain evidence="5 6">KEMB 9005-328</strain>
    </source>
</reference>
<dbReference type="PIRSF" id="PIRSF006429">
    <property type="entry name" value="GOGAT_lg_2"/>
    <property type="match status" value="1"/>
</dbReference>
<gene>
    <name evidence="5" type="ORF">GRI58_04220</name>
</gene>
<comment type="similarity">
    <text evidence="1 2">Belongs to the glutamate synthase family.</text>
</comment>
<dbReference type="GO" id="GO:0006537">
    <property type="term" value="P:glutamate biosynthetic process"/>
    <property type="evidence" value="ECO:0007669"/>
    <property type="project" value="InterPro"/>
</dbReference>
<dbReference type="Gene3D" id="3.20.20.70">
    <property type="entry name" value="Aldolase class I"/>
    <property type="match status" value="1"/>
</dbReference>
<sequence>MAVPSAHKPPSSQILMRFGLPVILLAVSAALIALQWYWGLIVTVPLLLIAVIDFFQDEHSLRRNYPLLARVRWIMEGLRPYLRAYIVESDLDGRPFNHDERALVYARAKGELDAHPFGTELDVYSEEYEWLAHSIAPNKDAQNDWRVHVGTSQCAHPYDAALLNISAMSFGALSANAIEALNKGAADGNFYHDTGEGGLSRYHKSHGGDLVWEVGSGYFGCRNKDGSFDRAKFAETASIEQVKMVEIKLSQGAKPGHGGLLPGGKVTEEIAEARGVEKGEDCLSPPGHSTFSTPIELVEWAADLREASGGKPVGIKLCVGKPHEVFAVMKAMLETGIRLDYIVVDGAEGGTGAAPVELSNRVGMPLREGLILVRNALVGTGLKDEIKLAASGKVHSGAGLATNMGLGADWCNAARSFMFSLGCVQSMKCHTDTCPTGIATQDPTRQRGLVVEDKAERVTRFQRQTLKALREMVVAMGLDNPWEIKPSHISERQNSAHSDTIDHIYRFLEPGQLLADASSTQYERYWNAASPQQFRGI</sequence>
<dbReference type="GO" id="GO:0015930">
    <property type="term" value="F:glutamate synthase activity"/>
    <property type="evidence" value="ECO:0007669"/>
    <property type="project" value="InterPro"/>
</dbReference>
<evidence type="ECO:0000256" key="1">
    <source>
        <dbReference type="ARBA" id="ARBA00009716"/>
    </source>
</evidence>
<dbReference type="OrthoDB" id="9758182at2"/>
<dbReference type="InterPro" id="IPR027283">
    <property type="entry name" value="YerD"/>
</dbReference>
<keyword evidence="3" id="KW-1133">Transmembrane helix</keyword>
<dbReference type="PANTHER" id="PTHR43819">
    <property type="entry name" value="ARCHAEAL-TYPE GLUTAMATE SYNTHASE [NADPH]"/>
    <property type="match status" value="1"/>
</dbReference>
<dbReference type="PIRSF" id="PIRSF500060">
    <property type="entry name" value="UCP500060"/>
    <property type="match status" value="1"/>
</dbReference>
<comment type="caution">
    <text evidence="5">The sequence shown here is derived from an EMBL/GenBank/DDBJ whole genome shotgun (WGS) entry which is preliminary data.</text>
</comment>
<dbReference type="CDD" id="cd02808">
    <property type="entry name" value="GltS_FMN"/>
    <property type="match status" value="1"/>
</dbReference>
<keyword evidence="3" id="KW-0812">Transmembrane</keyword>
<evidence type="ECO:0000313" key="6">
    <source>
        <dbReference type="Proteomes" id="UP000439780"/>
    </source>
</evidence>